<protein>
    <submittedName>
        <fullName evidence="2">Uncharacterized protein</fullName>
    </submittedName>
</protein>
<proteinExistence type="predicted"/>
<feature type="compositionally biased region" description="Gly residues" evidence="1">
    <location>
        <begin position="11"/>
        <end position="27"/>
    </location>
</feature>
<reference evidence="2 3" key="1">
    <citation type="submission" date="2018-05" db="EMBL/GenBank/DDBJ databases">
        <title>Genome sequencing and assembly of the regulated plant pathogen Lachnellula willkommii and related sister species for the development of diagnostic species identification markers.</title>
        <authorList>
            <person name="Giroux E."/>
            <person name="Bilodeau G."/>
        </authorList>
    </citation>
    <scope>NUCLEOTIDE SEQUENCE [LARGE SCALE GENOMIC DNA]</scope>
    <source>
        <strain evidence="2 3">CBS 160.35</strain>
    </source>
</reference>
<feature type="compositionally biased region" description="Low complexity" evidence="1">
    <location>
        <begin position="62"/>
        <end position="108"/>
    </location>
</feature>
<evidence type="ECO:0000256" key="1">
    <source>
        <dbReference type="SAM" id="MobiDB-lite"/>
    </source>
</evidence>
<gene>
    <name evidence="2" type="ORF">LOCC1_G005385</name>
</gene>
<dbReference type="OrthoDB" id="4779541at2759"/>
<feature type="compositionally biased region" description="Polar residues" evidence="1">
    <location>
        <begin position="30"/>
        <end position="41"/>
    </location>
</feature>
<feature type="region of interest" description="Disordered" evidence="1">
    <location>
        <begin position="1"/>
        <end position="108"/>
    </location>
</feature>
<evidence type="ECO:0000313" key="2">
    <source>
        <dbReference type="EMBL" id="TVY39693.1"/>
    </source>
</evidence>
<name>A0A8H8UD13_9HELO</name>
<accession>A0A8H8UD13</accession>
<feature type="compositionally biased region" description="Low complexity" evidence="1">
    <location>
        <begin position="1"/>
        <end position="10"/>
    </location>
</feature>
<feature type="region of interest" description="Disordered" evidence="1">
    <location>
        <begin position="137"/>
        <end position="176"/>
    </location>
</feature>
<evidence type="ECO:0000313" key="3">
    <source>
        <dbReference type="Proteomes" id="UP000443090"/>
    </source>
</evidence>
<keyword evidence="3" id="KW-1185">Reference proteome</keyword>
<dbReference type="AlphaFoldDB" id="A0A8H8UD13"/>
<comment type="caution">
    <text evidence="2">The sequence shown here is derived from an EMBL/GenBank/DDBJ whole genome shotgun (WGS) entry which is preliminary data.</text>
</comment>
<dbReference type="EMBL" id="QGMI01000504">
    <property type="protein sequence ID" value="TVY39693.1"/>
    <property type="molecule type" value="Genomic_DNA"/>
</dbReference>
<dbReference type="Proteomes" id="UP000443090">
    <property type="component" value="Unassembled WGS sequence"/>
</dbReference>
<feature type="compositionally biased region" description="Gly residues" evidence="1">
    <location>
        <begin position="47"/>
        <end position="61"/>
    </location>
</feature>
<sequence>MADYGYNTTGTGTGAGTGAGAGAGGAYGNSAVNADTRTTGQKIKGMFGDGNSTGTGAGTYGSGTTHTTTPSTNTNTHTGNTLGTSTGTGTATGPTTTGQKSQSAASSVGGVVAGIHGAGEKLRGEFNAGVDRAFNEPQGAVKNQGVADAGEREIETGHFAGSTKEREVGSGGARRF</sequence>
<organism evidence="2 3">
    <name type="scientific">Lachnellula occidentalis</name>
    <dbReference type="NCBI Taxonomy" id="215460"/>
    <lineage>
        <taxon>Eukaryota</taxon>
        <taxon>Fungi</taxon>
        <taxon>Dikarya</taxon>
        <taxon>Ascomycota</taxon>
        <taxon>Pezizomycotina</taxon>
        <taxon>Leotiomycetes</taxon>
        <taxon>Helotiales</taxon>
        <taxon>Lachnaceae</taxon>
        <taxon>Lachnellula</taxon>
    </lineage>
</organism>